<evidence type="ECO:0000256" key="1">
    <source>
        <dbReference type="ARBA" id="ARBA00004141"/>
    </source>
</evidence>
<dbReference type="GO" id="GO:0016020">
    <property type="term" value="C:membrane"/>
    <property type="evidence" value="ECO:0007669"/>
    <property type="project" value="UniProtKB-SubCell"/>
</dbReference>
<evidence type="ECO:0000256" key="4">
    <source>
        <dbReference type="ARBA" id="ARBA00022989"/>
    </source>
</evidence>
<name>A0A379K6E9_ECTOL</name>
<keyword evidence="5 6" id="KW-0472">Membrane</keyword>
<evidence type="ECO:0000256" key="2">
    <source>
        <dbReference type="ARBA" id="ARBA00022448"/>
    </source>
</evidence>
<dbReference type="PROSITE" id="PS50850">
    <property type="entry name" value="MFS"/>
    <property type="match status" value="1"/>
</dbReference>
<comment type="subcellular location">
    <subcellularLocation>
        <location evidence="1">Membrane</location>
        <topology evidence="1">Multi-pass membrane protein</topology>
    </subcellularLocation>
</comment>
<feature type="transmembrane region" description="Helical" evidence="6">
    <location>
        <begin position="191"/>
        <end position="215"/>
    </location>
</feature>
<dbReference type="InterPro" id="IPR020846">
    <property type="entry name" value="MFS_dom"/>
</dbReference>
<dbReference type="InterPro" id="IPR011701">
    <property type="entry name" value="MFS"/>
</dbReference>
<feature type="transmembrane region" description="Helical" evidence="6">
    <location>
        <begin position="158"/>
        <end position="179"/>
    </location>
</feature>
<protein>
    <submittedName>
        <fullName evidence="8">MFS transporter</fullName>
    </submittedName>
</protein>
<dbReference type="SUPFAM" id="SSF103473">
    <property type="entry name" value="MFS general substrate transporter"/>
    <property type="match status" value="1"/>
</dbReference>
<dbReference type="Gene3D" id="1.20.1250.20">
    <property type="entry name" value="MFS general substrate transporter like domains"/>
    <property type="match status" value="1"/>
</dbReference>
<dbReference type="Proteomes" id="UP000254084">
    <property type="component" value="Unassembled WGS sequence"/>
</dbReference>
<feature type="transmembrane region" description="Helical" evidence="6">
    <location>
        <begin position="125"/>
        <end position="146"/>
    </location>
</feature>
<proteinExistence type="predicted"/>
<accession>A0A379K6E9</accession>
<feature type="domain" description="Major facilitator superfamily (MFS) profile" evidence="7">
    <location>
        <begin position="25"/>
        <end position="278"/>
    </location>
</feature>
<evidence type="ECO:0000259" key="7">
    <source>
        <dbReference type="PROSITE" id="PS50850"/>
    </source>
</evidence>
<evidence type="ECO:0000313" key="8">
    <source>
        <dbReference type="EMBL" id="SUD60024.1"/>
    </source>
</evidence>
<gene>
    <name evidence="8" type="primary">tetA</name>
    <name evidence="8" type="ORF">NCTC10860_02343</name>
</gene>
<dbReference type="Pfam" id="PF07690">
    <property type="entry name" value="MFS_1"/>
    <property type="match status" value="1"/>
</dbReference>
<evidence type="ECO:0000313" key="9">
    <source>
        <dbReference type="Proteomes" id="UP000254084"/>
    </source>
</evidence>
<feature type="transmembrane region" description="Helical" evidence="6">
    <location>
        <begin position="95"/>
        <end position="113"/>
    </location>
</feature>
<keyword evidence="3 6" id="KW-0812">Transmembrane</keyword>
<evidence type="ECO:0000256" key="5">
    <source>
        <dbReference type="ARBA" id="ARBA00023136"/>
    </source>
</evidence>
<dbReference type="EMBL" id="UGUW01000004">
    <property type="protein sequence ID" value="SUD60024.1"/>
    <property type="molecule type" value="Genomic_DNA"/>
</dbReference>
<keyword evidence="4 6" id="KW-1133">Transmembrane helix</keyword>
<dbReference type="InterPro" id="IPR036259">
    <property type="entry name" value="MFS_trans_sf"/>
</dbReference>
<evidence type="ECO:0000256" key="6">
    <source>
        <dbReference type="SAM" id="Phobius"/>
    </source>
</evidence>
<sequence length="278" mass="29379">MVESRAMRSPRESGPTRQQDLGVAQLGWLAAAVFVVSAGYGALMPLIPDWLRPLMGDADPAALARHVGYLSGIYTAGILLGAPLWGMLADRLGRARVLLVGLIGYVASLLPLLRPESLGVVGIYALRGATGFFVAAVLPVVPALVAQYTPESIRARRFAWLGAMSLLGFLFGPGLNAAAERLVGLGFLSVLVQGSSTTLVIALSAALGALMMLAWPQRFPHLPPLERRTQPITTEHPGAAPWRSGFSTVWSCSCLPALNSASCCRASATPISPPERCR</sequence>
<reference evidence="8 9" key="1">
    <citation type="submission" date="2018-06" db="EMBL/GenBank/DDBJ databases">
        <authorList>
            <consortium name="Pathogen Informatics"/>
            <person name="Doyle S."/>
        </authorList>
    </citation>
    <scope>NUCLEOTIDE SEQUENCE [LARGE SCALE GENOMIC DNA]</scope>
    <source>
        <strain evidence="8 9">NCTC10860</strain>
    </source>
</reference>
<feature type="transmembrane region" description="Helical" evidence="6">
    <location>
        <begin position="21"/>
        <end position="47"/>
    </location>
</feature>
<dbReference type="GO" id="GO:0022857">
    <property type="term" value="F:transmembrane transporter activity"/>
    <property type="evidence" value="ECO:0007669"/>
    <property type="project" value="InterPro"/>
</dbReference>
<dbReference type="PANTHER" id="PTHR23504">
    <property type="entry name" value="MAJOR FACILITATOR SUPERFAMILY DOMAIN-CONTAINING PROTEIN 10"/>
    <property type="match status" value="1"/>
</dbReference>
<evidence type="ECO:0000256" key="3">
    <source>
        <dbReference type="ARBA" id="ARBA00022692"/>
    </source>
</evidence>
<keyword evidence="2" id="KW-0813">Transport</keyword>
<dbReference type="PANTHER" id="PTHR23504:SF15">
    <property type="entry name" value="MAJOR FACILITATOR SUPERFAMILY (MFS) PROFILE DOMAIN-CONTAINING PROTEIN"/>
    <property type="match status" value="1"/>
</dbReference>
<organism evidence="8 9">
    <name type="scientific">Ectopseudomonas oleovorans</name>
    <name type="common">Pseudomonas oleovorans</name>
    <dbReference type="NCBI Taxonomy" id="301"/>
    <lineage>
        <taxon>Bacteria</taxon>
        <taxon>Pseudomonadati</taxon>
        <taxon>Pseudomonadota</taxon>
        <taxon>Gammaproteobacteria</taxon>
        <taxon>Pseudomonadales</taxon>
        <taxon>Pseudomonadaceae</taxon>
        <taxon>Ectopseudomonas</taxon>
    </lineage>
</organism>
<dbReference type="AlphaFoldDB" id="A0A379K6E9"/>
<feature type="transmembrane region" description="Helical" evidence="6">
    <location>
        <begin position="67"/>
        <end position="88"/>
    </location>
</feature>